<reference evidence="2 3" key="1">
    <citation type="journal article" date="2014" name="Nature">
        <title>An environmental bacterial taxon with a large and distinct metabolic repertoire.</title>
        <authorList>
            <person name="Wilson M.C."/>
            <person name="Mori T."/>
            <person name="Ruckert C."/>
            <person name="Uria A.R."/>
            <person name="Helf M.J."/>
            <person name="Takada K."/>
            <person name="Gernert C."/>
            <person name="Steffens U.A."/>
            <person name="Heycke N."/>
            <person name="Schmitt S."/>
            <person name="Rinke C."/>
            <person name="Helfrich E.J."/>
            <person name="Brachmann A.O."/>
            <person name="Gurgui C."/>
            <person name="Wakimoto T."/>
            <person name="Kracht M."/>
            <person name="Crusemann M."/>
            <person name="Hentschel U."/>
            <person name="Abe I."/>
            <person name="Matsunaga S."/>
            <person name="Kalinowski J."/>
            <person name="Takeyama H."/>
            <person name="Piel J."/>
        </authorList>
    </citation>
    <scope>NUCLEOTIDE SEQUENCE [LARGE SCALE GENOMIC DNA]</scope>
    <source>
        <strain evidence="3">TSY2</strain>
    </source>
</reference>
<dbReference type="PANTHER" id="PTHR35271:SF1">
    <property type="entry name" value="ABC TRANSPORTER, SUBSTRATE-BINDING LIPOPROTEIN"/>
    <property type="match status" value="1"/>
</dbReference>
<dbReference type="AlphaFoldDB" id="W4MCL9"/>
<keyword evidence="1" id="KW-0812">Transmembrane</keyword>
<dbReference type="PANTHER" id="PTHR35271">
    <property type="entry name" value="ABC TRANSPORTER, SUBSTRATE-BINDING LIPOPROTEIN-RELATED"/>
    <property type="match status" value="1"/>
</dbReference>
<proteinExistence type="predicted"/>
<comment type="caution">
    <text evidence="2">The sequence shown here is derived from an EMBL/GenBank/DDBJ whole genome shotgun (WGS) entry which is preliminary data.</text>
</comment>
<evidence type="ECO:0000313" key="2">
    <source>
        <dbReference type="EMBL" id="ETX07676.1"/>
    </source>
</evidence>
<dbReference type="InterPro" id="IPR007487">
    <property type="entry name" value="ABC_transpt-TYRBP-like"/>
</dbReference>
<dbReference type="Gene3D" id="3.40.50.2300">
    <property type="match status" value="2"/>
</dbReference>
<name>W4MCL9_9BACT</name>
<gene>
    <name evidence="2" type="ORF">ETSY2_09880</name>
</gene>
<protein>
    <submittedName>
        <fullName evidence="2">Uncharacterized protein</fullName>
    </submittedName>
</protein>
<keyword evidence="1" id="KW-1133">Transmembrane helix</keyword>
<dbReference type="EMBL" id="AZHX01000400">
    <property type="protein sequence ID" value="ETX07676.1"/>
    <property type="molecule type" value="Genomic_DNA"/>
</dbReference>
<dbReference type="HOGENOM" id="CLU_630940_0_0_7"/>
<sequence>MSIHANGQSLSMLSLASLLAWLSFLLPLGQPPAWSASAPHRVLVLNAYHIGMKWEDRIIEGLLSTLQQSELPLDIFIEYMDTKRIPRELLFPELASLYAKKYTSPIDVIIVADDNALDFMLEYRQTLFPGVPVVFCGINDYTKAHHIHKLGYTGLTETVDIKRTLELILELHPNTKQVLAVADAATTSALNLNNYRAATVQIATQVEFGELSHWTFDELGTILATLPSHTVLLYLSVSRDREGNLPPPSGGTYFLAEHAAVPLYTLWETHGLGDGFIGGFVADGVLHGRRTAELALRILQGEPIQNLPVVDNVGNRPIFDYHALMKHNLSIKQLPASSLILNEPQSFYYRYYKQIWATFSFLILQSMIIAVLLYLINKVRRRERAILQDLNTKLERRVSERTEELELRTQELERFNNELDQFTYVASHDLQEPLR</sequence>
<evidence type="ECO:0000313" key="3">
    <source>
        <dbReference type="Proteomes" id="UP000019140"/>
    </source>
</evidence>
<keyword evidence="1" id="KW-0472">Membrane</keyword>
<feature type="non-terminal residue" evidence="2">
    <location>
        <position position="435"/>
    </location>
</feature>
<feature type="transmembrane region" description="Helical" evidence="1">
    <location>
        <begin position="355"/>
        <end position="376"/>
    </location>
</feature>
<accession>W4MCL9</accession>
<dbReference type="Proteomes" id="UP000019140">
    <property type="component" value="Unassembled WGS sequence"/>
</dbReference>
<keyword evidence="3" id="KW-1185">Reference proteome</keyword>
<organism evidence="2 3">
    <name type="scientific">Candidatus Entotheonella gemina</name>
    <dbReference type="NCBI Taxonomy" id="1429439"/>
    <lineage>
        <taxon>Bacteria</taxon>
        <taxon>Pseudomonadati</taxon>
        <taxon>Nitrospinota/Tectimicrobiota group</taxon>
        <taxon>Candidatus Tectimicrobiota</taxon>
        <taxon>Candidatus Entotheonellia</taxon>
        <taxon>Candidatus Entotheonellales</taxon>
        <taxon>Candidatus Entotheonellaceae</taxon>
        <taxon>Candidatus Entotheonella</taxon>
    </lineage>
</organism>
<evidence type="ECO:0000256" key="1">
    <source>
        <dbReference type="SAM" id="Phobius"/>
    </source>
</evidence>